<dbReference type="Pfam" id="PF12802">
    <property type="entry name" value="MarR_2"/>
    <property type="match status" value="1"/>
</dbReference>
<dbReference type="PROSITE" id="PS50995">
    <property type="entry name" value="HTH_MARR_2"/>
    <property type="match status" value="1"/>
</dbReference>
<keyword evidence="3" id="KW-1185">Reference proteome</keyword>
<dbReference type="Gene3D" id="1.10.10.10">
    <property type="entry name" value="Winged helix-like DNA-binding domain superfamily/Winged helix DNA-binding domain"/>
    <property type="match status" value="1"/>
</dbReference>
<organism evidence="2 3">
    <name type="scientific">Bordetella genomosp. 2</name>
    <dbReference type="NCBI Taxonomy" id="1983456"/>
    <lineage>
        <taxon>Bacteria</taxon>
        <taxon>Pseudomonadati</taxon>
        <taxon>Pseudomonadota</taxon>
        <taxon>Betaproteobacteria</taxon>
        <taxon>Burkholderiales</taxon>
        <taxon>Alcaligenaceae</taxon>
        <taxon>Bordetella</taxon>
    </lineage>
</organism>
<dbReference type="AlphaFoldDB" id="A0A261VYX8"/>
<name>A0A261VYX8_9BORD</name>
<dbReference type="GO" id="GO:0006950">
    <property type="term" value="P:response to stress"/>
    <property type="evidence" value="ECO:0007669"/>
    <property type="project" value="TreeGrafter"/>
</dbReference>
<feature type="domain" description="HTH marR-type" evidence="1">
    <location>
        <begin position="19"/>
        <end position="155"/>
    </location>
</feature>
<protein>
    <submittedName>
        <fullName evidence="2">MarR family transcriptional regulator</fullName>
    </submittedName>
</protein>
<evidence type="ECO:0000259" key="1">
    <source>
        <dbReference type="PROSITE" id="PS50995"/>
    </source>
</evidence>
<dbReference type="RefSeq" id="WP_094805904.1">
    <property type="nucleotide sequence ID" value="NZ_NEVT01000003.1"/>
</dbReference>
<reference evidence="3" key="1">
    <citation type="submission" date="2017-05" db="EMBL/GenBank/DDBJ databases">
        <title>Complete and WGS of Bordetella genogroups.</title>
        <authorList>
            <person name="Spilker T."/>
            <person name="Lipuma J."/>
        </authorList>
    </citation>
    <scope>NUCLEOTIDE SEQUENCE [LARGE SCALE GENOMIC DNA]</scope>
    <source>
        <strain evidence="3">AU8256</strain>
    </source>
</reference>
<dbReference type="InterPro" id="IPR039422">
    <property type="entry name" value="MarR/SlyA-like"/>
</dbReference>
<accession>A0A261VYX8</accession>
<evidence type="ECO:0000313" key="3">
    <source>
        <dbReference type="Proteomes" id="UP000215633"/>
    </source>
</evidence>
<dbReference type="SMART" id="SM00347">
    <property type="entry name" value="HTH_MARR"/>
    <property type="match status" value="1"/>
</dbReference>
<dbReference type="PANTHER" id="PTHR33164:SF43">
    <property type="entry name" value="HTH-TYPE TRANSCRIPTIONAL REPRESSOR YETL"/>
    <property type="match status" value="1"/>
</dbReference>
<dbReference type="Proteomes" id="UP000215633">
    <property type="component" value="Unassembled WGS sequence"/>
</dbReference>
<evidence type="ECO:0000313" key="2">
    <source>
        <dbReference type="EMBL" id="OZI79318.1"/>
    </source>
</evidence>
<sequence length="155" mass="16834">MDALTFPDPGSHGAAPALRPADFAALADFRHELRRFALYGETEAQAHGLAPQQHQALLAMKASRGPLTVTELARRLCIKSHTAAELVSRLVQTHMVVRQPDPDDGRRVLLHLTPQAERTLAALATAHLEQLQNIRPLLIGLLQKFGDAPAAGHGR</sequence>
<proteinExistence type="predicted"/>
<comment type="caution">
    <text evidence="2">The sequence shown here is derived from an EMBL/GenBank/DDBJ whole genome shotgun (WGS) entry which is preliminary data.</text>
</comment>
<dbReference type="InterPro" id="IPR036388">
    <property type="entry name" value="WH-like_DNA-bd_sf"/>
</dbReference>
<dbReference type="InterPro" id="IPR036390">
    <property type="entry name" value="WH_DNA-bd_sf"/>
</dbReference>
<dbReference type="EMBL" id="NEVT01000003">
    <property type="protein sequence ID" value="OZI79318.1"/>
    <property type="molecule type" value="Genomic_DNA"/>
</dbReference>
<dbReference type="PANTHER" id="PTHR33164">
    <property type="entry name" value="TRANSCRIPTIONAL REGULATOR, MARR FAMILY"/>
    <property type="match status" value="1"/>
</dbReference>
<dbReference type="GO" id="GO:0003700">
    <property type="term" value="F:DNA-binding transcription factor activity"/>
    <property type="evidence" value="ECO:0007669"/>
    <property type="project" value="InterPro"/>
</dbReference>
<dbReference type="InterPro" id="IPR000835">
    <property type="entry name" value="HTH_MarR-typ"/>
</dbReference>
<gene>
    <name evidence="2" type="ORF">CAL24_05120</name>
</gene>
<dbReference type="SUPFAM" id="SSF46785">
    <property type="entry name" value="Winged helix' DNA-binding domain"/>
    <property type="match status" value="1"/>
</dbReference>